<dbReference type="GO" id="GO:0016787">
    <property type="term" value="F:hydrolase activity"/>
    <property type="evidence" value="ECO:0007669"/>
    <property type="project" value="UniProtKB-KW"/>
</dbReference>
<sequence length="195" mass="21243">MTQYQLVLASTSPFRQSLLEKLGLPFSCVKPDCDETPLAGETPEALVARLAQDKARSCQSHMQCPALIIGSDQVCVIDGKIIGKPHTRDNAIAQLAAQSGKTITFYTGLSVINTETNLAETIVEPFHVHFRTLSQTQIEHYVDKEQPFYCAGSFKSEGLGIALFEKLEGKDPNTLVGLPLITLIDLLAKQGVNTL</sequence>
<keyword evidence="3 5" id="KW-0378">Hydrolase</keyword>
<accession>A0ABT7XY23</accession>
<comment type="catalytic activity">
    <reaction evidence="5">
        <text>N(7)-methyl-GTP + H2O = N(7)-methyl-GMP + diphosphate + H(+)</text>
        <dbReference type="Rhea" id="RHEA:58744"/>
        <dbReference type="ChEBI" id="CHEBI:15377"/>
        <dbReference type="ChEBI" id="CHEBI:15378"/>
        <dbReference type="ChEBI" id="CHEBI:33019"/>
        <dbReference type="ChEBI" id="CHEBI:58285"/>
        <dbReference type="ChEBI" id="CHEBI:87133"/>
    </reaction>
</comment>
<keyword evidence="4 5" id="KW-0546">Nucleotide metabolism</keyword>
<dbReference type="EC" id="3.6.1.-" evidence="5"/>
<protein>
    <recommendedName>
        <fullName evidence="5">7-methyl-GTP pyrophosphatase</fullName>
        <shortName evidence="5">m(7)GTP pyrophosphatase</shortName>
        <ecNumber evidence="5">3.6.1.-</ecNumber>
    </recommendedName>
</protein>
<dbReference type="SUPFAM" id="SSF52972">
    <property type="entry name" value="ITPase-like"/>
    <property type="match status" value="1"/>
</dbReference>
<feature type="active site" description="Proton acceptor" evidence="5">
    <location>
        <position position="72"/>
    </location>
</feature>
<keyword evidence="2 5" id="KW-0963">Cytoplasm</keyword>
<gene>
    <name evidence="6" type="ORF">QWJ08_04725</name>
</gene>
<dbReference type="PANTHER" id="PTHR43213">
    <property type="entry name" value="BIFUNCTIONAL DTTP/UTP PYROPHOSPHATASE/METHYLTRANSFERASE PROTEIN-RELATED"/>
    <property type="match status" value="1"/>
</dbReference>
<dbReference type="Gene3D" id="3.90.950.10">
    <property type="match status" value="1"/>
</dbReference>
<reference evidence="6" key="1">
    <citation type="submission" date="2024-05" db="EMBL/GenBank/DDBJ databases">
        <title>Genome Sequences of Four Agar- Degrading Marine Bacteria.</title>
        <authorList>
            <person name="Phillips E.K."/>
            <person name="Shaffer J.C."/>
            <person name="Henson M.W."/>
            <person name="Temperton B."/>
            <person name="Thrash C.J."/>
            <person name="Martin M.O."/>
        </authorList>
    </citation>
    <scope>NUCLEOTIDE SEQUENCE</scope>
    <source>
        <strain evidence="6">EKP203</strain>
    </source>
</reference>
<dbReference type="RefSeq" id="WP_289960879.1">
    <property type="nucleotide sequence ID" value="NZ_JAUEOZ010000001.1"/>
</dbReference>
<dbReference type="InterPro" id="IPR029001">
    <property type="entry name" value="ITPase-like_fam"/>
</dbReference>
<evidence type="ECO:0000256" key="2">
    <source>
        <dbReference type="ARBA" id="ARBA00022490"/>
    </source>
</evidence>
<comment type="caution">
    <text evidence="5">Lacks conserved residue(s) required for the propagation of feature annotation.</text>
</comment>
<comment type="subcellular location">
    <subcellularLocation>
        <location evidence="1 5">Cytoplasm</location>
    </subcellularLocation>
</comment>
<dbReference type="InterPro" id="IPR003697">
    <property type="entry name" value="Maf-like"/>
</dbReference>
<comment type="cofactor">
    <cofactor evidence="5">
        <name>a divalent metal cation</name>
        <dbReference type="ChEBI" id="CHEBI:60240"/>
    </cofactor>
</comment>
<organism evidence="6 7">
    <name type="scientific">Vibrio agarivorans</name>
    <dbReference type="NCBI Taxonomy" id="153622"/>
    <lineage>
        <taxon>Bacteria</taxon>
        <taxon>Pseudomonadati</taxon>
        <taxon>Pseudomonadota</taxon>
        <taxon>Gammaproteobacteria</taxon>
        <taxon>Vibrionales</taxon>
        <taxon>Vibrionaceae</taxon>
        <taxon>Vibrio</taxon>
    </lineage>
</organism>
<evidence type="ECO:0000313" key="7">
    <source>
        <dbReference type="Proteomes" id="UP001169719"/>
    </source>
</evidence>
<comment type="similarity">
    <text evidence="5">Belongs to the Maf family. YceF subfamily.</text>
</comment>
<dbReference type="PIRSF" id="PIRSF006305">
    <property type="entry name" value="Maf"/>
    <property type="match status" value="1"/>
</dbReference>
<feature type="site" description="Important for substrate specificity" evidence="5">
    <location>
        <position position="157"/>
    </location>
</feature>
<feature type="site" description="Important for substrate specificity" evidence="5">
    <location>
        <position position="73"/>
    </location>
</feature>
<comment type="function">
    <text evidence="5">Nucleoside triphosphate pyrophosphatase that hydrolyzes 7-methyl-GTP (m(7)GTP). May have a dual role in cell division arrest and in preventing the incorporation of modified nucleotides into cellular nucleic acids.</text>
</comment>
<evidence type="ECO:0000256" key="5">
    <source>
        <dbReference type="HAMAP-Rule" id="MF_00528"/>
    </source>
</evidence>
<dbReference type="NCBIfam" id="TIGR00172">
    <property type="entry name" value="maf"/>
    <property type="match status" value="1"/>
</dbReference>
<dbReference type="CDD" id="cd00555">
    <property type="entry name" value="Maf"/>
    <property type="match status" value="1"/>
</dbReference>
<evidence type="ECO:0000313" key="6">
    <source>
        <dbReference type="EMBL" id="MDN2480687.1"/>
    </source>
</evidence>
<keyword evidence="7" id="KW-1185">Reference proteome</keyword>
<proteinExistence type="inferred from homology"/>
<evidence type="ECO:0000256" key="1">
    <source>
        <dbReference type="ARBA" id="ARBA00004496"/>
    </source>
</evidence>
<dbReference type="EMBL" id="JAUEOZ010000001">
    <property type="protein sequence ID" value="MDN2480687.1"/>
    <property type="molecule type" value="Genomic_DNA"/>
</dbReference>
<comment type="caution">
    <text evidence="6">The sequence shown here is derived from an EMBL/GenBank/DDBJ whole genome shotgun (WGS) entry which is preliminary data.</text>
</comment>
<dbReference type="PANTHER" id="PTHR43213:SF10">
    <property type="entry name" value="7-METHYL-GTP PYROPHOSPHATASE"/>
    <property type="match status" value="1"/>
</dbReference>
<dbReference type="Proteomes" id="UP001169719">
    <property type="component" value="Unassembled WGS sequence"/>
</dbReference>
<evidence type="ECO:0000256" key="4">
    <source>
        <dbReference type="ARBA" id="ARBA00023080"/>
    </source>
</evidence>
<dbReference type="Pfam" id="PF02545">
    <property type="entry name" value="Maf"/>
    <property type="match status" value="1"/>
</dbReference>
<name>A0ABT7XY23_9VIBR</name>
<feature type="site" description="Important for substrate specificity" evidence="5">
    <location>
        <position position="14"/>
    </location>
</feature>
<evidence type="ECO:0000256" key="3">
    <source>
        <dbReference type="ARBA" id="ARBA00022801"/>
    </source>
</evidence>
<dbReference type="HAMAP" id="MF_00528">
    <property type="entry name" value="Maf"/>
    <property type="match status" value="1"/>
</dbReference>